<feature type="transmembrane region" description="Helical" evidence="6">
    <location>
        <begin position="12"/>
        <end position="29"/>
    </location>
</feature>
<keyword evidence="6" id="KW-0472">Membrane</keyword>
<dbReference type="Gene3D" id="3.90.226.10">
    <property type="entry name" value="2-enoyl-CoA Hydratase, Chain A, domain 1"/>
    <property type="match status" value="1"/>
</dbReference>
<keyword evidence="9" id="KW-1185">Reference proteome</keyword>
<evidence type="ECO:0000313" key="9">
    <source>
        <dbReference type="Proteomes" id="UP000240357"/>
    </source>
</evidence>
<comment type="caution">
    <text evidence="8">The sequence shown here is derived from an EMBL/GenBank/DDBJ whole genome shotgun (WGS) entry which is preliminary data.</text>
</comment>
<evidence type="ECO:0000313" key="8">
    <source>
        <dbReference type="EMBL" id="PSR54863.1"/>
    </source>
</evidence>
<dbReference type="Pfam" id="PF00595">
    <property type="entry name" value="PDZ"/>
    <property type="match status" value="1"/>
</dbReference>
<dbReference type="SUPFAM" id="SSF52096">
    <property type="entry name" value="ClpP/crotonase"/>
    <property type="match status" value="1"/>
</dbReference>
<dbReference type="InterPro" id="IPR001478">
    <property type="entry name" value="PDZ"/>
</dbReference>
<dbReference type="PANTHER" id="PTHR32060">
    <property type="entry name" value="TAIL-SPECIFIC PROTEASE"/>
    <property type="match status" value="1"/>
</dbReference>
<dbReference type="NCBIfam" id="TIGR00225">
    <property type="entry name" value="prc"/>
    <property type="match status" value="1"/>
</dbReference>
<dbReference type="PANTHER" id="PTHR32060:SF30">
    <property type="entry name" value="CARBOXY-TERMINAL PROCESSING PROTEASE CTPA"/>
    <property type="match status" value="1"/>
</dbReference>
<evidence type="ECO:0000259" key="7">
    <source>
        <dbReference type="PROSITE" id="PS50106"/>
    </source>
</evidence>
<keyword evidence="6" id="KW-0812">Transmembrane</keyword>
<dbReference type="CDD" id="cd06782">
    <property type="entry name" value="cpPDZ_CPP-like"/>
    <property type="match status" value="1"/>
</dbReference>
<evidence type="ECO:0000256" key="3">
    <source>
        <dbReference type="ARBA" id="ARBA00022801"/>
    </source>
</evidence>
<dbReference type="GO" id="GO:0008236">
    <property type="term" value="F:serine-type peptidase activity"/>
    <property type="evidence" value="ECO:0007669"/>
    <property type="project" value="UniProtKB-KW"/>
</dbReference>
<evidence type="ECO:0000256" key="4">
    <source>
        <dbReference type="ARBA" id="ARBA00022825"/>
    </source>
</evidence>
<organism evidence="8 9">
    <name type="scientific">Adhaeribacter arboris</name>
    <dbReference type="NCBI Taxonomy" id="2072846"/>
    <lineage>
        <taxon>Bacteria</taxon>
        <taxon>Pseudomonadati</taxon>
        <taxon>Bacteroidota</taxon>
        <taxon>Cytophagia</taxon>
        <taxon>Cytophagales</taxon>
        <taxon>Hymenobacteraceae</taxon>
        <taxon>Adhaeribacter</taxon>
    </lineage>
</organism>
<dbReference type="GO" id="GO:0006508">
    <property type="term" value="P:proteolysis"/>
    <property type="evidence" value="ECO:0007669"/>
    <property type="project" value="UniProtKB-KW"/>
</dbReference>
<dbReference type="GO" id="GO:0004175">
    <property type="term" value="F:endopeptidase activity"/>
    <property type="evidence" value="ECO:0007669"/>
    <property type="project" value="TreeGrafter"/>
</dbReference>
<dbReference type="GO" id="GO:0007165">
    <property type="term" value="P:signal transduction"/>
    <property type="evidence" value="ECO:0007669"/>
    <property type="project" value="TreeGrafter"/>
</dbReference>
<protein>
    <submittedName>
        <fullName evidence="8">Peptidase S41</fullName>
    </submittedName>
</protein>
<dbReference type="SUPFAM" id="SSF50156">
    <property type="entry name" value="PDZ domain-like"/>
    <property type="match status" value="1"/>
</dbReference>
<dbReference type="EMBL" id="PYFT01000001">
    <property type="protein sequence ID" value="PSR54863.1"/>
    <property type="molecule type" value="Genomic_DNA"/>
</dbReference>
<comment type="similarity">
    <text evidence="1 5">Belongs to the peptidase S41A family.</text>
</comment>
<keyword evidence="3 5" id="KW-0378">Hydrolase</keyword>
<dbReference type="OrthoDB" id="9812068at2"/>
<dbReference type="Proteomes" id="UP000240357">
    <property type="component" value="Unassembled WGS sequence"/>
</dbReference>
<accession>A0A2T2YH77</accession>
<dbReference type="Gene3D" id="3.30.750.44">
    <property type="match status" value="1"/>
</dbReference>
<dbReference type="AlphaFoldDB" id="A0A2T2YH77"/>
<dbReference type="InterPro" id="IPR029045">
    <property type="entry name" value="ClpP/crotonase-like_dom_sf"/>
</dbReference>
<dbReference type="PROSITE" id="PS50106">
    <property type="entry name" value="PDZ"/>
    <property type="match status" value="1"/>
</dbReference>
<evidence type="ECO:0000256" key="2">
    <source>
        <dbReference type="ARBA" id="ARBA00022670"/>
    </source>
</evidence>
<gene>
    <name evidence="8" type="ORF">AHMF7605_15805</name>
</gene>
<dbReference type="RefSeq" id="WP_106930936.1">
    <property type="nucleotide sequence ID" value="NZ_PYFT01000001.1"/>
</dbReference>
<reference evidence="8 9" key="1">
    <citation type="submission" date="2018-03" db="EMBL/GenBank/DDBJ databases">
        <title>Adhaeribacter sp. HMF7605 Genome sequencing and assembly.</title>
        <authorList>
            <person name="Kang H."/>
            <person name="Kang J."/>
            <person name="Cha I."/>
            <person name="Kim H."/>
            <person name="Joh K."/>
        </authorList>
    </citation>
    <scope>NUCLEOTIDE SEQUENCE [LARGE SCALE GENOMIC DNA]</scope>
    <source>
        <strain evidence="8 9">HMF7605</strain>
    </source>
</reference>
<dbReference type="InterPro" id="IPR004447">
    <property type="entry name" value="Peptidase_S41A"/>
</dbReference>
<dbReference type="InterPro" id="IPR005151">
    <property type="entry name" value="Tail-specific_protease"/>
</dbReference>
<evidence type="ECO:0000256" key="1">
    <source>
        <dbReference type="ARBA" id="ARBA00009179"/>
    </source>
</evidence>
<evidence type="ECO:0000256" key="5">
    <source>
        <dbReference type="RuleBase" id="RU004404"/>
    </source>
</evidence>
<dbReference type="SMART" id="SM00228">
    <property type="entry name" value="PDZ"/>
    <property type="match status" value="1"/>
</dbReference>
<dbReference type="SMART" id="SM00245">
    <property type="entry name" value="TSPc"/>
    <property type="match status" value="1"/>
</dbReference>
<keyword evidence="4 5" id="KW-0720">Serine protease</keyword>
<dbReference type="Gene3D" id="2.30.42.10">
    <property type="match status" value="1"/>
</dbReference>
<dbReference type="Pfam" id="PF03572">
    <property type="entry name" value="Peptidase_S41"/>
    <property type="match status" value="1"/>
</dbReference>
<evidence type="ECO:0000256" key="6">
    <source>
        <dbReference type="SAM" id="Phobius"/>
    </source>
</evidence>
<name>A0A2T2YH77_9BACT</name>
<sequence length="580" mass="65500">MKKYVFSPYHKVVYSCLILFLLAFSFGFTDRYFEIAKNLDTFASIYRQLNSHYVDEVNPADLVREGIDAMLASLDPYTEYIPEADIEDFKMNYVSKQYAGIGISVFTRKDKIIVSEPYEGFSAQRADIRAGDEIVTINGVPVKGRGSSAVSEMLKGQKDTPVKLTIKRYGEKQPLEKTVLREVITFSNVSYAGLLQDSIGYIKLDKFLENSAQEVKQSFQNLKRQHQINALVLDLRGNGGGIVQESVDIVNLFVEKGKKIVTQKAKIKDKDIIYQATLSPVDPLIPLVVLVDRGSASASEIVAGAIQDLDRGTIIGNRTFGKGLVQQTINLPYNSLLKVTVAKYYTPSGRCIQALDYAHRNPDGSVRRVSDSLMAEYKTANGRSVYDGNGIYPDLVTKEKSYHNIAYSLISKSLHFDYATHYRMTHASIPSARSFTLNNADYQEFTKYLADKDYNYTTKSEKNLEELKSIAEKEKYFEDIKLEYNALKSKLVRNKKDDLSRCQDEIKEIIENEIVSRYYFQKGRLEASFKTDADVKEAIKVLSDRNKYVAILKGQGPYKVIGKPKMEALVNANQQPSNSN</sequence>
<feature type="domain" description="PDZ" evidence="7">
    <location>
        <begin position="88"/>
        <end position="155"/>
    </location>
</feature>
<proteinExistence type="inferred from homology"/>
<keyword evidence="6" id="KW-1133">Transmembrane helix</keyword>
<dbReference type="CDD" id="cd07560">
    <property type="entry name" value="Peptidase_S41_CPP"/>
    <property type="match status" value="1"/>
</dbReference>
<keyword evidence="2 5" id="KW-0645">Protease</keyword>
<dbReference type="InterPro" id="IPR036034">
    <property type="entry name" value="PDZ_sf"/>
</dbReference>
<dbReference type="GO" id="GO:0030288">
    <property type="term" value="C:outer membrane-bounded periplasmic space"/>
    <property type="evidence" value="ECO:0007669"/>
    <property type="project" value="TreeGrafter"/>
</dbReference>